<dbReference type="CDD" id="cd04232">
    <property type="entry name" value="CuRO_1_CueO_FtsP"/>
    <property type="match status" value="1"/>
</dbReference>
<dbReference type="Proteomes" id="UP000295748">
    <property type="component" value="Chromosome"/>
</dbReference>
<dbReference type="InterPro" id="IPR008972">
    <property type="entry name" value="Cupredoxin"/>
</dbReference>
<feature type="domain" description="Plastocyanin-like" evidence="5">
    <location>
        <begin position="237"/>
        <end position="314"/>
    </location>
</feature>
<keyword evidence="9" id="KW-1185">Reference proteome</keyword>
<evidence type="ECO:0000256" key="3">
    <source>
        <dbReference type="ARBA" id="ARBA00023002"/>
    </source>
</evidence>
<dbReference type="InterPro" id="IPR045087">
    <property type="entry name" value="Cu-oxidase_fam"/>
</dbReference>
<evidence type="ECO:0000259" key="5">
    <source>
        <dbReference type="Pfam" id="PF00394"/>
    </source>
</evidence>
<dbReference type="SUPFAM" id="SSF49503">
    <property type="entry name" value="Cupredoxins"/>
    <property type="match status" value="3"/>
</dbReference>
<dbReference type="Pfam" id="PF07732">
    <property type="entry name" value="Cu-oxidase_3"/>
    <property type="match status" value="1"/>
</dbReference>
<evidence type="ECO:0000313" key="8">
    <source>
        <dbReference type="EMBL" id="QBR87530.1"/>
    </source>
</evidence>
<comment type="similarity">
    <text evidence="1">Belongs to the multicopper oxidase family.</text>
</comment>
<evidence type="ECO:0000313" key="9">
    <source>
        <dbReference type="Proteomes" id="UP000295748"/>
    </source>
</evidence>
<evidence type="ECO:0000256" key="1">
    <source>
        <dbReference type="ARBA" id="ARBA00010609"/>
    </source>
</evidence>
<evidence type="ECO:0000256" key="2">
    <source>
        <dbReference type="ARBA" id="ARBA00022723"/>
    </source>
</evidence>
<organism evidence="8 9">
    <name type="scientific">Microbacterium wangchenii</name>
    <dbReference type="NCBI Taxonomy" id="2541726"/>
    <lineage>
        <taxon>Bacteria</taxon>
        <taxon>Bacillati</taxon>
        <taxon>Actinomycetota</taxon>
        <taxon>Actinomycetes</taxon>
        <taxon>Micrococcales</taxon>
        <taxon>Microbacteriaceae</taxon>
        <taxon>Microbacterium</taxon>
    </lineage>
</organism>
<dbReference type="InterPro" id="IPR001117">
    <property type="entry name" value="Cu-oxidase_2nd"/>
</dbReference>
<dbReference type="Pfam" id="PF07731">
    <property type="entry name" value="Cu-oxidase_2"/>
    <property type="match status" value="1"/>
</dbReference>
<dbReference type="PROSITE" id="PS00080">
    <property type="entry name" value="MULTICOPPER_OXIDASE2"/>
    <property type="match status" value="1"/>
</dbReference>
<dbReference type="CDD" id="cd13890">
    <property type="entry name" value="CuRO_3_CueO_FtsP"/>
    <property type="match status" value="1"/>
</dbReference>
<protein>
    <submittedName>
        <fullName evidence="8">Copper oxidase</fullName>
    </submittedName>
</protein>
<dbReference type="Gene3D" id="2.60.40.420">
    <property type="entry name" value="Cupredoxins - blue copper proteins"/>
    <property type="match status" value="3"/>
</dbReference>
<dbReference type="InterPro" id="IPR002355">
    <property type="entry name" value="Cu_oxidase_Cu_BS"/>
</dbReference>
<evidence type="ECO:0000256" key="4">
    <source>
        <dbReference type="SAM" id="SignalP"/>
    </source>
</evidence>
<feature type="domain" description="Plastocyanin-like" evidence="6">
    <location>
        <begin position="373"/>
        <end position="497"/>
    </location>
</feature>
<evidence type="ECO:0000259" key="6">
    <source>
        <dbReference type="Pfam" id="PF07731"/>
    </source>
</evidence>
<evidence type="ECO:0000259" key="7">
    <source>
        <dbReference type="Pfam" id="PF07732"/>
    </source>
</evidence>
<gene>
    <name evidence="8" type="ORF">E4K62_01760</name>
</gene>
<dbReference type="Pfam" id="PF00394">
    <property type="entry name" value="Cu-oxidase"/>
    <property type="match status" value="1"/>
</dbReference>
<sequence>MRIHARTTPSKNQRRGTGRCLGVLSALVLTAGALSACDATARAPVVDTAGQVEFTNPLAIPPLDRGTVASDGVREFALLADEGTTEFTPGVRTTTWGFNGSYLGPTLAATIGEPVRVRVDNELAVPTTVHWHGMHLPAEMDGGPHQVIDPSQTWSPSWTIDQEPTTLWYHPHVHGETEEHVEMGLAGMFLLEPPDPGRFGPPHSYGVDDIPVIVQDKQFTDAGQFTLSTRGFVGSLGDTVLVNGTAAPYLDVTTERVKLRVLNASSARTYRFAFDDGRSFDLVGTDGGLLEAPHRTGEVQLSPGERAEIVVQVEAGEQPVLRSSTPDLGMPDAVAELNGGADTLDVLQLRAASVLEPSQPLADRFADIPRLDESDAGQERQFEMDGLQINGQSMQMHTVNEVVEVDTVEVWAVRNRMQFAHSFHVHDVQFHVLTVDGEPPPPELAGWKDTIYTRPGVQYRLIMRFEDYTDPDTPYMYHCHFLTHEDAGMMGQFTVVEDASTAPSTIRTEGADHGAAH</sequence>
<proteinExistence type="inferred from homology"/>
<keyword evidence="3" id="KW-0560">Oxidoreductase</keyword>
<accession>A0ABX5SRN1</accession>
<feature type="domain" description="Plastocyanin-like" evidence="7">
    <location>
        <begin position="83"/>
        <end position="194"/>
    </location>
</feature>
<dbReference type="CDD" id="cd13867">
    <property type="entry name" value="CuRO_2_CueO_FtsP"/>
    <property type="match status" value="1"/>
</dbReference>
<keyword evidence="2" id="KW-0479">Metal-binding</keyword>
<dbReference type="InterPro" id="IPR011706">
    <property type="entry name" value="Cu-oxidase_C"/>
</dbReference>
<dbReference type="EMBL" id="CP038266">
    <property type="protein sequence ID" value="QBR87530.1"/>
    <property type="molecule type" value="Genomic_DNA"/>
</dbReference>
<dbReference type="RefSeq" id="WP_135062982.1">
    <property type="nucleotide sequence ID" value="NZ_CP038266.1"/>
</dbReference>
<name>A0ABX5SRN1_9MICO</name>
<reference evidence="8 9" key="1">
    <citation type="submission" date="2019-03" db="EMBL/GenBank/DDBJ databases">
        <authorList>
            <person name="Dong K."/>
        </authorList>
    </citation>
    <scope>NUCLEOTIDE SEQUENCE [LARGE SCALE GENOMIC DNA]</scope>
    <source>
        <strain evidence="9">dk512</strain>
    </source>
</reference>
<keyword evidence="4" id="KW-0732">Signal</keyword>
<dbReference type="InterPro" id="IPR011707">
    <property type="entry name" value="Cu-oxidase-like_N"/>
</dbReference>
<dbReference type="PANTHER" id="PTHR48267:SF1">
    <property type="entry name" value="BILIRUBIN OXIDASE"/>
    <property type="match status" value="1"/>
</dbReference>
<feature type="chain" id="PRO_5045894161" evidence="4">
    <location>
        <begin position="37"/>
        <end position="517"/>
    </location>
</feature>
<dbReference type="PANTHER" id="PTHR48267">
    <property type="entry name" value="CUPREDOXIN SUPERFAMILY PROTEIN"/>
    <property type="match status" value="1"/>
</dbReference>
<feature type="signal peptide" evidence="4">
    <location>
        <begin position="1"/>
        <end position="36"/>
    </location>
</feature>